<evidence type="ECO:0000256" key="2">
    <source>
        <dbReference type="ARBA" id="ARBA00012438"/>
    </source>
</evidence>
<keyword evidence="6 12" id="KW-0418">Kinase</keyword>
<feature type="region of interest" description="Disordered" evidence="9">
    <location>
        <begin position="329"/>
        <end position="398"/>
    </location>
</feature>
<evidence type="ECO:0000256" key="6">
    <source>
        <dbReference type="ARBA" id="ARBA00022777"/>
    </source>
</evidence>
<evidence type="ECO:0000256" key="1">
    <source>
        <dbReference type="ARBA" id="ARBA00000085"/>
    </source>
</evidence>
<sequence length="398" mass="41855">MAASAEAPAGRFGRFATPALVALSTVEVLTVWSDSSRNELLLYTASVLALLVRRRWPLAVLLATLPVATTGYVLFPPMAAMYQVARDVRDGRTVGGCAVLLSVASLLAWRPSEFERWTYELGLVGVLSAALMSAGPSALGRLARSRRELAVRVAELVESQARERELTARAVAAEERARLARDMHDTVSYKVSLIAVQAGALERTAGEARSREAATVMRELAAGTLAELRDLIGVLRDARDTSSSGQGREAGPGLAELPGLVRDSGLDVALDMGGCASSGPEASTPEAVSRAAYLTVQEALTNVRKHAPGAAVTVSLTRGEEAGLRVTVRNEPRTGPGGRSHGDGETSLWPDGGNGLRGLTERARQLGGTLRAGPDPDGGFSVRAFFPTTADGPDPRQP</sequence>
<name>A0ABP9SXE2_9ACTN</name>
<evidence type="ECO:0000256" key="9">
    <source>
        <dbReference type="SAM" id="MobiDB-lite"/>
    </source>
</evidence>
<dbReference type="Gene3D" id="1.20.5.1930">
    <property type="match status" value="1"/>
</dbReference>
<dbReference type="InterPro" id="IPR036890">
    <property type="entry name" value="HATPase_C_sf"/>
</dbReference>
<comment type="catalytic activity">
    <reaction evidence="1">
        <text>ATP + protein L-histidine = ADP + protein N-phospho-L-histidine.</text>
        <dbReference type="EC" id="2.7.13.3"/>
    </reaction>
</comment>
<keyword evidence="10" id="KW-1133">Transmembrane helix</keyword>
<dbReference type="Proteomes" id="UP001499878">
    <property type="component" value="Unassembled WGS sequence"/>
</dbReference>
<keyword evidence="13" id="KW-1185">Reference proteome</keyword>
<dbReference type="EMBL" id="BAABJR010000001">
    <property type="protein sequence ID" value="GAA5203252.1"/>
    <property type="molecule type" value="Genomic_DNA"/>
</dbReference>
<evidence type="ECO:0000256" key="8">
    <source>
        <dbReference type="ARBA" id="ARBA00023012"/>
    </source>
</evidence>
<protein>
    <recommendedName>
        <fullName evidence="2">histidine kinase</fullName>
        <ecNumber evidence="2">2.7.13.3</ecNumber>
    </recommendedName>
</protein>
<keyword evidence="7" id="KW-0067">ATP-binding</keyword>
<feature type="region of interest" description="Disordered" evidence="9">
    <location>
        <begin position="238"/>
        <end position="258"/>
    </location>
</feature>
<dbReference type="Gene3D" id="3.30.565.10">
    <property type="entry name" value="Histidine kinase-like ATPase, C-terminal domain"/>
    <property type="match status" value="1"/>
</dbReference>
<organism evidence="12 13">
    <name type="scientific">Streptomyces thinghirensis</name>
    <dbReference type="NCBI Taxonomy" id="551547"/>
    <lineage>
        <taxon>Bacteria</taxon>
        <taxon>Bacillati</taxon>
        <taxon>Actinomycetota</taxon>
        <taxon>Actinomycetes</taxon>
        <taxon>Kitasatosporales</taxon>
        <taxon>Streptomycetaceae</taxon>
        <taxon>Streptomyces</taxon>
    </lineage>
</organism>
<keyword evidence="5" id="KW-0547">Nucleotide-binding</keyword>
<dbReference type="PANTHER" id="PTHR24421:SF10">
    <property type="entry name" value="NITRATE_NITRITE SENSOR PROTEIN NARQ"/>
    <property type="match status" value="1"/>
</dbReference>
<dbReference type="SUPFAM" id="SSF55874">
    <property type="entry name" value="ATPase domain of HSP90 chaperone/DNA topoisomerase II/histidine kinase"/>
    <property type="match status" value="1"/>
</dbReference>
<keyword evidence="3" id="KW-0597">Phosphoprotein</keyword>
<dbReference type="InterPro" id="IPR050482">
    <property type="entry name" value="Sensor_HK_TwoCompSys"/>
</dbReference>
<feature type="domain" description="Signal transduction histidine kinase subgroup 3 dimerisation and phosphoacceptor" evidence="11">
    <location>
        <begin position="175"/>
        <end position="238"/>
    </location>
</feature>
<evidence type="ECO:0000256" key="4">
    <source>
        <dbReference type="ARBA" id="ARBA00022679"/>
    </source>
</evidence>
<accession>A0ABP9SXE2</accession>
<dbReference type="CDD" id="cd16917">
    <property type="entry name" value="HATPase_UhpB-NarQ-NarX-like"/>
    <property type="match status" value="1"/>
</dbReference>
<evidence type="ECO:0000313" key="13">
    <source>
        <dbReference type="Proteomes" id="UP001499878"/>
    </source>
</evidence>
<dbReference type="InterPro" id="IPR011712">
    <property type="entry name" value="Sig_transdc_His_kin_sub3_dim/P"/>
</dbReference>
<dbReference type="Pfam" id="PF07730">
    <property type="entry name" value="HisKA_3"/>
    <property type="match status" value="1"/>
</dbReference>
<feature type="transmembrane region" description="Helical" evidence="10">
    <location>
        <begin position="56"/>
        <end position="79"/>
    </location>
</feature>
<evidence type="ECO:0000256" key="10">
    <source>
        <dbReference type="SAM" id="Phobius"/>
    </source>
</evidence>
<dbReference type="RefSeq" id="WP_345625331.1">
    <property type="nucleotide sequence ID" value="NZ_BAABJR010000001.1"/>
</dbReference>
<reference evidence="13" key="1">
    <citation type="journal article" date="2019" name="Int. J. Syst. Evol. Microbiol.">
        <title>The Global Catalogue of Microorganisms (GCM) 10K type strain sequencing project: providing services to taxonomists for standard genome sequencing and annotation.</title>
        <authorList>
            <consortium name="The Broad Institute Genomics Platform"/>
            <consortium name="The Broad Institute Genome Sequencing Center for Infectious Disease"/>
            <person name="Wu L."/>
            <person name="Ma J."/>
        </authorList>
    </citation>
    <scope>NUCLEOTIDE SEQUENCE [LARGE SCALE GENOMIC DNA]</scope>
    <source>
        <strain evidence="13">JCM 18306</strain>
    </source>
</reference>
<dbReference type="EC" id="2.7.13.3" evidence="2"/>
<dbReference type="PANTHER" id="PTHR24421">
    <property type="entry name" value="NITRATE/NITRITE SENSOR PROTEIN NARX-RELATED"/>
    <property type="match status" value="1"/>
</dbReference>
<comment type="caution">
    <text evidence="12">The sequence shown here is derived from an EMBL/GenBank/DDBJ whole genome shotgun (WGS) entry which is preliminary data.</text>
</comment>
<keyword evidence="10" id="KW-0812">Transmembrane</keyword>
<evidence type="ECO:0000256" key="5">
    <source>
        <dbReference type="ARBA" id="ARBA00022741"/>
    </source>
</evidence>
<proteinExistence type="predicted"/>
<evidence type="ECO:0000259" key="11">
    <source>
        <dbReference type="Pfam" id="PF07730"/>
    </source>
</evidence>
<dbReference type="GO" id="GO:0016301">
    <property type="term" value="F:kinase activity"/>
    <property type="evidence" value="ECO:0007669"/>
    <property type="project" value="UniProtKB-KW"/>
</dbReference>
<evidence type="ECO:0000256" key="3">
    <source>
        <dbReference type="ARBA" id="ARBA00022553"/>
    </source>
</evidence>
<evidence type="ECO:0000256" key="7">
    <source>
        <dbReference type="ARBA" id="ARBA00022840"/>
    </source>
</evidence>
<keyword evidence="10" id="KW-0472">Membrane</keyword>
<gene>
    <name evidence="12" type="ORF">GCM10023323_01290</name>
</gene>
<keyword evidence="8" id="KW-0902">Two-component regulatory system</keyword>
<keyword evidence="4" id="KW-0808">Transferase</keyword>
<evidence type="ECO:0000313" key="12">
    <source>
        <dbReference type="EMBL" id="GAA5203252.1"/>
    </source>
</evidence>